<protein>
    <submittedName>
        <fullName evidence="2">Acriflavin resistance protein</fullName>
    </submittedName>
</protein>
<dbReference type="PANTHER" id="PTHR32063:SF18">
    <property type="entry name" value="CATION EFFLUX SYSTEM PROTEIN"/>
    <property type="match status" value="1"/>
</dbReference>
<feature type="transmembrane region" description="Helical" evidence="1">
    <location>
        <begin position="859"/>
        <end position="878"/>
    </location>
</feature>
<evidence type="ECO:0000313" key="2">
    <source>
        <dbReference type="EMBL" id="AIC10990.1"/>
    </source>
</evidence>
<feature type="transmembrane region" description="Helical" evidence="1">
    <location>
        <begin position="911"/>
        <end position="933"/>
    </location>
</feature>
<dbReference type="Gene3D" id="3.30.70.1440">
    <property type="entry name" value="Multidrug efflux transporter AcrB pore domain"/>
    <property type="match status" value="1"/>
</dbReference>
<dbReference type="KEGG" id="xfs:D934_02005"/>
<feature type="transmembrane region" description="Helical" evidence="1">
    <location>
        <begin position="432"/>
        <end position="452"/>
    </location>
</feature>
<dbReference type="Proteomes" id="UP000027215">
    <property type="component" value="Chromosome"/>
</dbReference>
<dbReference type="InterPro" id="IPR027463">
    <property type="entry name" value="AcrB_DN_DC_subdom"/>
</dbReference>
<dbReference type="PANTHER" id="PTHR32063">
    <property type="match status" value="1"/>
</dbReference>
<dbReference type="PRINTS" id="PR00702">
    <property type="entry name" value="ACRIFLAVINRP"/>
</dbReference>
<keyword evidence="1" id="KW-0472">Membrane</keyword>
<dbReference type="Pfam" id="PF00873">
    <property type="entry name" value="ACR_tran"/>
    <property type="match status" value="1"/>
</dbReference>
<dbReference type="SUPFAM" id="SSF82693">
    <property type="entry name" value="Multidrug efflux transporter AcrB pore domain, PN1, PN2, PC1 and PC2 subdomains"/>
    <property type="match status" value="2"/>
</dbReference>
<feature type="transmembrane region" description="Helical" evidence="1">
    <location>
        <begin position="526"/>
        <end position="551"/>
    </location>
</feature>
<dbReference type="InterPro" id="IPR001036">
    <property type="entry name" value="Acrflvin-R"/>
</dbReference>
<dbReference type="HOGENOM" id="CLU_002755_1_2_6"/>
<accession>A0A060H6S0</accession>
<proteinExistence type="predicted"/>
<evidence type="ECO:0000313" key="3">
    <source>
        <dbReference type="Proteomes" id="UP000027215"/>
    </source>
</evidence>
<feature type="transmembrane region" description="Helical" evidence="1">
    <location>
        <begin position="966"/>
        <end position="984"/>
    </location>
</feature>
<dbReference type="Gene3D" id="3.30.70.1320">
    <property type="entry name" value="Multidrug efflux transporter AcrB pore domain like"/>
    <property type="match status" value="1"/>
</dbReference>
<dbReference type="RefSeq" id="WP_020851441.1">
    <property type="nucleotide sequence ID" value="NZ_CP006696.1"/>
</dbReference>
<feature type="transmembrane region" description="Helical" evidence="1">
    <location>
        <begin position="464"/>
        <end position="491"/>
    </location>
</feature>
<keyword evidence="1" id="KW-0812">Transmembrane</keyword>
<organism evidence="2 3">
    <name type="scientific">Xylella fastidiosa subsp. sandyi Ann-1</name>
    <dbReference type="NCBI Taxonomy" id="155920"/>
    <lineage>
        <taxon>Bacteria</taxon>
        <taxon>Pseudomonadati</taxon>
        <taxon>Pseudomonadota</taxon>
        <taxon>Gammaproteobacteria</taxon>
        <taxon>Lysobacterales</taxon>
        <taxon>Lysobacteraceae</taxon>
        <taxon>Xylella</taxon>
    </lineage>
</organism>
<dbReference type="Gene3D" id="1.20.1640.10">
    <property type="entry name" value="Multidrug efflux transporter AcrB transmembrane domain"/>
    <property type="match status" value="2"/>
</dbReference>
<evidence type="ECO:0000256" key="1">
    <source>
        <dbReference type="SAM" id="Phobius"/>
    </source>
</evidence>
<feature type="transmembrane region" description="Helical" evidence="1">
    <location>
        <begin position="339"/>
        <end position="355"/>
    </location>
</feature>
<dbReference type="SUPFAM" id="SSF82866">
    <property type="entry name" value="Multidrug efflux transporter AcrB transmembrane domain"/>
    <property type="match status" value="2"/>
</dbReference>
<sequence length="1027" mass="111458">MKITHVAMSANRLTLFTAVLLLIAGIATFLNFPSQEEPSVTVRDTLISVAYPGMPSEQVETLLAKPIEERLREIVGIKKIVSTVRPGSVLIQLTAYDNVKNLETLWLRVRAKVAEVGTGLPAGTLGPFLNDDFGRVAVASIAITAPGFSMSEMREPLRRMREQLYTVPGVERVTLHGLQEDQVYVTFDRARLVEAGLTPGAVIQQLQAQNVVSPGGLVSASGMVLTVATSGEVGSVDELRRFLVSVPGSSSAREVPLSQIAQVQVMPADPPQTAAVYQGQSAVVLAVSMTRGRNISEFGNTLRAALEETSQLLPIGFQQHVVTFQADVVDREMGKMHRVMGETVLIVMAVVMLFLGWRTGLIVGAIVPLTVLSALIIMRAINIELHTVSIAAIIMALGLLVDNAIVIAEDIERRLAIGEDRRHACIEAGRTLSIPLLTSSLVIVLAFSPFFFGETATNEYLRPLVIVLAVTLLSSWLLSITIIPLLCLYFAKAHRAPTEDQGHNLYDSAFYRSYRAIISRVLEHKVLFIGSMLALLAVAVIVITMIPYSFLPKSDRLQFQMPITLQPGSDSRQTLDTVQQISRWFADKQINPEVVDSIGYVADGGPRIVLGLNPPLPAHNVAYFTISVHPGTDIDAVIARTRQHMHNAFPYVRAEPKRFSLGANEAGVVIYRIVGPDEALLRQSAKQISEALSALPGTYDIYNDWQARVPRYIVHVDQLKARRAGISSEEIAQALQMRYSGVNASLIRDDGVAAPIVLRGNAMERTAQGNPGDTLVYSQTQGTPLPLSAIAKIENDTEPSTLMRRNLNRTITIIGHNAGMTAGEIVRALAPKVASLKLPPGYRIELGGEIEDAAQANQALLQFMPHALVAILLLFILQFNSFRKLFIVVASIPFVLIGAATALLITAHPFGFIATFGLLALAGIIVNNAVLLLERIEVELADGLPRREAVVSAAVKRLRPIVMTKLTCIVGLVPLMLFGGPLWTGMAITMIGGLALGTLVTLGLIPSLYDMLFGLRFRKRNVVETAG</sequence>
<dbReference type="EMBL" id="CP006696">
    <property type="protein sequence ID" value="AIC10990.1"/>
    <property type="molecule type" value="Genomic_DNA"/>
</dbReference>
<dbReference type="Gene3D" id="3.30.2090.10">
    <property type="entry name" value="Multidrug efflux transporter AcrB TolC docking domain, DN and DC subdomains"/>
    <property type="match status" value="2"/>
</dbReference>
<feature type="transmembrane region" description="Helical" evidence="1">
    <location>
        <begin position="885"/>
        <end position="905"/>
    </location>
</feature>
<dbReference type="SUPFAM" id="SSF82714">
    <property type="entry name" value="Multidrug efflux transporter AcrB TolC docking domain, DN and DC subdomains"/>
    <property type="match status" value="2"/>
</dbReference>
<feature type="transmembrane region" description="Helical" evidence="1">
    <location>
        <begin position="362"/>
        <end position="381"/>
    </location>
</feature>
<dbReference type="GO" id="GO:0005886">
    <property type="term" value="C:plasma membrane"/>
    <property type="evidence" value="ECO:0007669"/>
    <property type="project" value="TreeGrafter"/>
</dbReference>
<feature type="transmembrane region" description="Helical" evidence="1">
    <location>
        <begin position="387"/>
        <end position="411"/>
    </location>
</feature>
<dbReference type="GO" id="GO:0042910">
    <property type="term" value="F:xenobiotic transmembrane transporter activity"/>
    <property type="evidence" value="ECO:0007669"/>
    <property type="project" value="TreeGrafter"/>
</dbReference>
<feature type="transmembrane region" description="Helical" evidence="1">
    <location>
        <begin position="990"/>
        <end position="1009"/>
    </location>
</feature>
<reference evidence="2 3" key="1">
    <citation type="submission" date="2013-08" db="EMBL/GenBank/DDBJ databases">
        <authorList>
            <person name="Stouthamer R."/>
            <person name="Nunney L."/>
        </authorList>
    </citation>
    <scope>NUCLEOTIDE SEQUENCE [LARGE SCALE GENOMIC DNA]</scope>
    <source>
        <strain evidence="3">ann-1</strain>
    </source>
</reference>
<dbReference type="Gene3D" id="3.30.70.1430">
    <property type="entry name" value="Multidrug efflux transporter AcrB pore domain"/>
    <property type="match status" value="2"/>
</dbReference>
<dbReference type="AlphaFoldDB" id="A0A060H6S0"/>
<gene>
    <name evidence="2" type="ORF">D934_02005</name>
</gene>
<keyword evidence="1" id="KW-1133">Transmembrane helix</keyword>
<dbReference type="PATRIC" id="fig|155920.8.peg.482"/>
<name>A0A060H6S0_XYLFS</name>